<organism evidence="1 2">
    <name type="scientific">Mycena maculata</name>
    <dbReference type="NCBI Taxonomy" id="230809"/>
    <lineage>
        <taxon>Eukaryota</taxon>
        <taxon>Fungi</taxon>
        <taxon>Dikarya</taxon>
        <taxon>Basidiomycota</taxon>
        <taxon>Agaricomycotina</taxon>
        <taxon>Agaricomycetes</taxon>
        <taxon>Agaricomycetidae</taxon>
        <taxon>Agaricales</taxon>
        <taxon>Marasmiineae</taxon>
        <taxon>Mycenaceae</taxon>
        <taxon>Mycena</taxon>
    </lineage>
</organism>
<dbReference type="EMBL" id="JARJLG010000023">
    <property type="protein sequence ID" value="KAJ7770821.1"/>
    <property type="molecule type" value="Genomic_DNA"/>
</dbReference>
<feature type="non-terminal residue" evidence="1">
    <location>
        <position position="99"/>
    </location>
</feature>
<protein>
    <submittedName>
        <fullName evidence="1">Uncharacterized protein</fullName>
    </submittedName>
</protein>
<keyword evidence="2" id="KW-1185">Reference proteome</keyword>
<reference evidence="1" key="1">
    <citation type="submission" date="2023-03" db="EMBL/GenBank/DDBJ databases">
        <title>Massive genome expansion in bonnet fungi (Mycena s.s.) driven by repeated elements and novel gene families across ecological guilds.</title>
        <authorList>
            <consortium name="Lawrence Berkeley National Laboratory"/>
            <person name="Harder C.B."/>
            <person name="Miyauchi S."/>
            <person name="Viragh M."/>
            <person name="Kuo A."/>
            <person name="Thoen E."/>
            <person name="Andreopoulos B."/>
            <person name="Lu D."/>
            <person name="Skrede I."/>
            <person name="Drula E."/>
            <person name="Henrissat B."/>
            <person name="Morin E."/>
            <person name="Kohler A."/>
            <person name="Barry K."/>
            <person name="LaButti K."/>
            <person name="Morin E."/>
            <person name="Salamov A."/>
            <person name="Lipzen A."/>
            <person name="Mereny Z."/>
            <person name="Hegedus B."/>
            <person name="Baldrian P."/>
            <person name="Stursova M."/>
            <person name="Weitz H."/>
            <person name="Taylor A."/>
            <person name="Grigoriev I.V."/>
            <person name="Nagy L.G."/>
            <person name="Martin F."/>
            <person name="Kauserud H."/>
        </authorList>
    </citation>
    <scope>NUCLEOTIDE SEQUENCE</scope>
    <source>
        <strain evidence="1">CBHHK188m</strain>
    </source>
</reference>
<dbReference type="AlphaFoldDB" id="A0AAD7JS63"/>
<dbReference type="Proteomes" id="UP001215280">
    <property type="component" value="Unassembled WGS sequence"/>
</dbReference>
<gene>
    <name evidence="1" type="ORF">DFH07DRAFT_735346</name>
</gene>
<proteinExistence type="predicted"/>
<evidence type="ECO:0000313" key="1">
    <source>
        <dbReference type="EMBL" id="KAJ7770821.1"/>
    </source>
</evidence>
<accession>A0AAD7JS63</accession>
<sequence>SLPMPIPAQLCSVVVHPPTLIAAIPVDAVIPTCDDEDPPSWSMIARKRTDFPVPADPEKKVFCPRLTRRRTAFCSSERVTVEVLAPAFDKLEVTEGRSM</sequence>
<name>A0AAD7JS63_9AGAR</name>
<evidence type="ECO:0000313" key="2">
    <source>
        <dbReference type="Proteomes" id="UP001215280"/>
    </source>
</evidence>
<comment type="caution">
    <text evidence="1">The sequence shown here is derived from an EMBL/GenBank/DDBJ whole genome shotgun (WGS) entry which is preliminary data.</text>
</comment>